<proteinExistence type="predicted"/>
<feature type="compositionally biased region" description="Polar residues" evidence="1">
    <location>
        <begin position="87"/>
        <end position="96"/>
    </location>
</feature>
<protein>
    <submittedName>
        <fullName evidence="2">Uncharacterized protein</fullName>
    </submittedName>
</protein>
<gene>
    <name evidence="2" type="ORF">LTRI10_LOCUS24274</name>
</gene>
<feature type="compositionally biased region" description="Basic and acidic residues" evidence="1">
    <location>
        <begin position="225"/>
        <end position="235"/>
    </location>
</feature>
<dbReference type="EMBL" id="OZ034817">
    <property type="protein sequence ID" value="CAL1382977.1"/>
    <property type="molecule type" value="Genomic_DNA"/>
</dbReference>
<feature type="region of interest" description="Disordered" evidence="1">
    <location>
        <begin position="37"/>
        <end position="135"/>
    </location>
</feature>
<dbReference type="AlphaFoldDB" id="A0AAV2EB01"/>
<keyword evidence="3" id="KW-1185">Reference proteome</keyword>
<feature type="region of interest" description="Disordered" evidence="1">
    <location>
        <begin position="328"/>
        <end position="379"/>
    </location>
</feature>
<accession>A0AAV2EB01</accession>
<name>A0AAV2EB01_9ROSI</name>
<evidence type="ECO:0000313" key="2">
    <source>
        <dbReference type="EMBL" id="CAL1382977.1"/>
    </source>
</evidence>
<evidence type="ECO:0000313" key="3">
    <source>
        <dbReference type="Proteomes" id="UP001497516"/>
    </source>
</evidence>
<feature type="region of interest" description="Disordered" evidence="1">
    <location>
        <begin position="210"/>
        <end position="310"/>
    </location>
</feature>
<evidence type="ECO:0000256" key="1">
    <source>
        <dbReference type="SAM" id="MobiDB-lite"/>
    </source>
</evidence>
<dbReference type="Proteomes" id="UP001497516">
    <property type="component" value="Chromosome 4"/>
</dbReference>
<feature type="compositionally biased region" description="Acidic residues" evidence="1">
    <location>
        <begin position="461"/>
        <end position="472"/>
    </location>
</feature>
<reference evidence="2 3" key="1">
    <citation type="submission" date="2024-04" db="EMBL/GenBank/DDBJ databases">
        <authorList>
            <person name="Fracassetti M."/>
        </authorList>
    </citation>
    <scope>NUCLEOTIDE SEQUENCE [LARGE SCALE GENOMIC DNA]</scope>
</reference>
<feature type="compositionally biased region" description="Basic and acidic residues" evidence="1">
    <location>
        <begin position="252"/>
        <end position="262"/>
    </location>
</feature>
<feature type="region of interest" description="Disordered" evidence="1">
    <location>
        <begin position="443"/>
        <end position="480"/>
    </location>
</feature>
<organism evidence="2 3">
    <name type="scientific">Linum trigynum</name>
    <dbReference type="NCBI Taxonomy" id="586398"/>
    <lineage>
        <taxon>Eukaryota</taxon>
        <taxon>Viridiplantae</taxon>
        <taxon>Streptophyta</taxon>
        <taxon>Embryophyta</taxon>
        <taxon>Tracheophyta</taxon>
        <taxon>Spermatophyta</taxon>
        <taxon>Magnoliopsida</taxon>
        <taxon>eudicotyledons</taxon>
        <taxon>Gunneridae</taxon>
        <taxon>Pentapetalae</taxon>
        <taxon>rosids</taxon>
        <taxon>fabids</taxon>
        <taxon>Malpighiales</taxon>
        <taxon>Linaceae</taxon>
        <taxon>Linum</taxon>
    </lineage>
</organism>
<sequence>MATKKMGRKVFDEMENGQHFNGQQYSVWINTNVRNKNGYEAKPDRQSASIQDRALGSVDRRENTGLRRGTNRAKNPVAEESPLWVGSSDNPFATTEQRSKQGKSPLRFPVPKAPKVMVGKPTRRDKGKSGTDVCPMEIDLNYNKAKVPRRRETKARRVREDNVLEPAVEALTREAVVTRPRKGRSSASSMLIDETALTRGRRLILEEESEDEFFIQKIPSPGQEKGLRAPRKQESADSMVAKAAVQQQDSGPRGEDTGHDDAPPLIPTKKGKSALQPRAPKPVGRPKRVGLVGESRRSKRSQNGPAAASLAAQAGIAVNVMEETGALKEASRVLSPTPGSTERQVTRMGSEGANSDEEDQPFELRRRSPVSKESLKQLARSSKVSQVVRAFEHGLVMKDKEEVLITGEQQEMVGEIANATSFNEYSSNFSDPELDSKKRLFQEVDGDWADGPTPKRQFVEEKDDEEKVEEASLEWPQPVK</sequence>